<dbReference type="Proteomes" id="UP000001425">
    <property type="component" value="Chromosome"/>
</dbReference>
<dbReference type="SMART" id="SM00052">
    <property type="entry name" value="EAL"/>
    <property type="match status" value="1"/>
</dbReference>
<dbReference type="KEGG" id="syn:slr1593"/>
<dbReference type="PhylomeDB" id="P72971"/>
<dbReference type="eggNOG" id="COG2200">
    <property type="taxonomic scope" value="Bacteria"/>
</dbReference>
<keyword evidence="3" id="KW-1185">Reference proteome</keyword>
<dbReference type="AlphaFoldDB" id="P72971"/>
<dbReference type="PaxDb" id="1148-1652064"/>
<proteinExistence type="predicted"/>
<reference evidence="2 3" key="1">
    <citation type="journal article" date="1995" name="DNA Res.">
        <title>Sequence analysis of the genome of the unicellular cyanobacterium Synechocystis sp. strain PCC6803. I. Sequence features in the 1 Mb region from map positions 64% to 92% of the genome.</title>
        <authorList>
            <person name="Kaneko T."/>
            <person name="Tanaka A."/>
            <person name="Sato S."/>
            <person name="Kotani H."/>
            <person name="Sazuka T."/>
            <person name="Miyajima N."/>
            <person name="Sugiura M."/>
            <person name="Tabata S."/>
        </authorList>
    </citation>
    <scope>NUCLEOTIDE SEQUENCE [LARGE SCALE GENOMIC DNA]</scope>
    <source>
        <strain evidence="3">ATCC 27184 / PCC 6803 / Kazusa</strain>
    </source>
</reference>
<reference evidence="2 3" key="2">
    <citation type="journal article" date="1996" name="DNA Res.">
        <title>Sequence analysis of the genome of the unicellular cyanobacterium Synechocystis sp. strain PCC6803. II. Sequence determination of the entire genome and assignment of potential protein-coding regions.</title>
        <authorList>
            <person name="Kaneko T."/>
            <person name="Sato S."/>
            <person name="Kotani H."/>
            <person name="Tanaka A."/>
            <person name="Asamizu E."/>
            <person name="Nakamura Y."/>
            <person name="Miyajima N."/>
            <person name="Hirosawa M."/>
            <person name="Sugiura M."/>
            <person name="Sasamoto S."/>
            <person name="Kimura T."/>
            <person name="Hosouchi T."/>
            <person name="Matsuno A."/>
            <person name="Muraki A."/>
            <person name="Nakazaki N."/>
            <person name="Naruo K."/>
            <person name="Okumura S."/>
            <person name="Shimpo S."/>
            <person name="Takeuchi C."/>
            <person name="Wada T."/>
            <person name="Watanabe A."/>
            <person name="Yamada M."/>
            <person name="Yasuda M."/>
            <person name="Tabata S."/>
        </authorList>
    </citation>
    <scope>NUCLEOTIDE SEQUENCE [LARGE SCALE GENOMIC DNA]</scope>
    <source>
        <strain evidence="3">ATCC 27184 / PCC 6803 / Kazusa</strain>
    </source>
</reference>
<sequence length="303" mass="33887">MFIFPRFPRSLSENGFSQHGTAPPVVPEESNSSSDRKQYIKWALTKAVTEGGFRLDFQPQWDGQGINLVGVEALVRWQDPKLGNVPPAEFIPIAEETGLVTAIGEWVLDTACRQYKIWQAQGVPAFLLGVNLSLQQLQKADFAETVRCILEETNMPAAQLQLEMTEGLIFRDLQHTIGVLRDLQRLGVHLAIDDFGTGYSSLSVLKELPVHTLKIDKSFLEDLETHQKAEVIIESIINLGQRLQLVVVAEGVETEGQLHLLQSLRCDVLQGFFFSCPLSEDKMTHYLHHCCSAKTLSRAIASY</sequence>
<gene>
    <name evidence="2" type="ordered locus">slr1593</name>
</gene>
<evidence type="ECO:0000313" key="2">
    <source>
        <dbReference type="EMBL" id="BAA16989.1"/>
    </source>
</evidence>
<evidence type="ECO:0000313" key="3">
    <source>
        <dbReference type="Proteomes" id="UP000001425"/>
    </source>
</evidence>
<name>P72971_SYNY3</name>
<organism evidence="2 3">
    <name type="scientific">Synechocystis sp. (strain ATCC 27184 / PCC 6803 / Kazusa)</name>
    <dbReference type="NCBI Taxonomy" id="1111708"/>
    <lineage>
        <taxon>Bacteria</taxon>
        <taxon>Bacillati</taxon>
        <taxon>Cyanobacteriota</taxon>
        <taxon>Cyanophyceae</taxon>
        <taxon>Synechococcales</taxon>
        <taxon>Merismopediaceae</taxon>
        <taxon>Synechocystis</taxon>
    </lineage>
</organism>
<dbReference type="IntAct" id="P72971">
    <property type="interactions" value="6"/>
</dbReference>
<dbReference type="GO" id="GO:0005886">
    <property type="term" value="C:plasma membrane"/>
    <property type="evidence" value="ECO:0000318"/>
    <property type="project" value="GO_Central"/>
</dbReference>
<dbReference type="CDD" id="cd01948">
    <property type="entry name" value="EAL"/>
    <property type="match status" value="1"/>
</dbReference>
<dbReference type="InParanoid" id="P72971"/>
<dbReference type="SUPFAM" id="SSF141868">
    <property type="entry name" value="EAL domain-like"/>
    <property type="match status" value="1"/>
</dbReference>
<dbReference type="InterPro" id="IPR050706">
    <property type="entry name" value="Cyclic-di-GMP_PDE-like"/>
</dbReference>
<dbReference type="EMBL" id="BA000022">
    <property type="protein sequence ID" value="BAA16989.1"/>
    <property type="molecule type" value="Genomic_DNA"/>
</dbReference>
<dbReference type="Gene3D" id="3.20.20.450">
    <property type="entry name" value="EAL domain"/>
    <property type="match status" value="1"/>
</dbReference>
<dbReference type="PIR" id="S74949">
    <property type="entry name" value="S74949"/>
</dbReference>
<dbReference type="STRING" id="1148.gene:10497850"/>
<dbReference type="PANTHER" id="PTHR33121:SF71">
    <property type="entry name" value="OXYGEN SENSOR PROTEIN DOSP"/>
    <property type="match status" value="1"/>
</dbReference>
<dbReference type="PANTHER" id="PTHR33121">
    <property type="entry name" value="CYCLIC DI-GMP PHOSPHODIESTERASE PDEF"/>
    <property type="match status" value="1"/>
</dbReference>
<dbReference type="EnsemblBacteria" id="BAA16989">
    <property type="protein sequence ID" value="BAA16989"/>
    <property type="gene ID" value="BAA16989"/>
</dbReference>
<dbReference type="InterPro" id="IPR001633">
    <property type="entry name" value="EAL_dom"/>
</dbReference>
<dbReference type="GO" id="GO:0071111">
    <property type="term" value="F:cyclic-guanylate-specific phosphodiesterase activity"/>
    <property type="evidence" value="ECO:0000318"/>
    <property type="project" value="GO_Central"/>
</dbReference>
<evidence type="ECO:0000259" key="1">
    <source>
        <dbReference type="PROSITE" id="PS50883"/>
    </source>
</evidence>
<dbReference type="FunCoup" id="P72971">
    <property type="interactions" value="10"/>
</dbReference>
<protein>
    <submittedName>
        <fullName evidence="2">Slr1593 protein</fullName>
    </submittedName>
</protein>
<dbReference type="Pfam" id="PF00563">
    <property type="entry name" value="EAL"/>
    <property type="match status" value="1"/>
</dbReference>
<dbReference type="InterPro" id="IPR035919">
    <property type="entry name" value="EAL_sf"/>
</dbReference>
<feature type="domain" description="EAL" evidence="1">
    <location>
        <begin position="37"/>
        <end position="291"/>
    </location>
</feature>
<dbReference type="PROSITE" id="PS50883">
    <property type="entry name" value="EAL"/>
    <property type="match status" value="1"/>
</dbReference>
<accession>P72971</accession>